<reference evidence="3 4" key="1">
    <citation type="submission" date="2019-09" db="EMBL/GenBank/DDBJ databases">
        <title>The hologenome of the rock-dwelling lichen Lasallia pustulata.</title>
        <authorList>
            <person name="Greshake Tzovaras B."/>
            <person name="Segers F."/>
            <person name="Bicker A."/>
            <person name="Dal Grande F."/>
            <person name="Otte J."/>
            <person name="Hankeln T."/>
            <person name="Schmitt I."/>
            <person name="Ebersberger I."/>
        </authorList>
    </citation>
    <scope>NUCLEOTIDE SEQUENCE [LARGE SCALE GENOMIC DNA]</scope>
    <source>
        <strain evidence="3">A1-1</strain>
    </source>
</reference>
<evidence type="ECO:0000313" key="3">
    <source>
        <dbReference type="EMBL" id="KAA6409153.1"/>
    </source>
</evidence>
<evidence type="ECO:0000313" key="4">
    <source>
        <dbReference type="Proteomes" id="UP000324767"/>
    </source>
</evidence>
<evidence type="ECO:0000256" key="1">
    <source>
        <dbReference type="SAM" id="MobiDB-lite"/>
    </source>
</evidence>
<feature type="compositionally biased region" description="Polar residues" evidence="1">
    <location>
        <begin position="816"/>
        <end position="827"/>
    </location>
</feature>
<dbReference type="Proteomes" id="UP000324767">
    <property type="component" value="Unassembled WGS sequence"/>
</dbReference>
<feature type="region of interest" description="Disordered" evidence="1">
    <location>
        <begin position="514"/>
        <end position="552"/>
    </location>
</feature>
<feature type="compositionally biased region" description="Polar residues" evidence="1">
    <location>
        <begin position="366"/>
        <end position="381"/>
    </location>
</feature>
<keyword evidence="3" id="KW-0808">Transferase</keyword>
<feature type="domain" description="Reverse transcriptase" evidence="2">
    <location>
        <begin position="465"/>
        <end position="737"/>
    </location>
</feature>
<dbReference type="PANTHER" id="PTHR33481">
    <property type="entry name" value="REVERSE TRANSCRIPTASE"/>
    <property type="match status" value="1"/>
</dbReference>
<dbReference type="OrthoDB" id="3530768at2759"/>
<keyword evidence="3" id="KW-0695">RNA-directed DNA polymerase</keyword>
<dbReference type="PROSITE" id="PS50878">
    <property type="entry name" value="RT_POL"/>
    <property type="match status" value="1"/>
</dbReference>
<evidence type="ECO:0000259" key="2">
    <source>
        <dbReference type="PROSITE" id="PS50878"/>
    </source>
</evidence>
<accession>A0A5M8PIC3</accession>
<feature type="region of interest" description="Disordered" evidence="1">
    <location>
        <begin position="366"/>
        <end position="385"/>
    </location>
</feature>
<dbReference type="PANTHER" id="PTHR33481:SF1">
    <property type="entry name" value="ENDONUCLEASE_EXONUCLEASE_PHOSPHATASE DOMAIN-CONTAINING PROTEIN-RELATED"/>
    <property type="match status" value="1"/>
</dbReference>
<keyword evidence="3" id="KW-0548">Nucleotidyltransferase</keyword>
<name>A0A5M8PIC3_9LECA</name>
<dbReference type="AlphaFoldDB" id="A0A5M8PIC3"/>
<organism evidence="3 4">
    <name type="scientific">Lasallia pustulata</name>
    <dbReference type="NCBI Taxonomy" id="136370"/>
    <lineage>
        <taxon>Eukaryota</taxon>
        <taxon>Fungi</taxon>
        <taxon>Dikarya</taxon>
        <taxon>Ascomycota</taxon>
        <taxon>Pezizomycotina</taxon>
        <taxon>Lecanoromycetes</taxon>
        <taxon>OSLEUM clade</taxon>
        <taxon>Umbilicariomycetidae</taxon>
        <taxon>Umbilicariales</taxon>
        <taxon>Umbilicariaceae</taxon>
        <taxon>Lasallia</taxon>
    </lineage>
</organism>
<dbReference type="Pfam" id="PF00078">
    <property type="entry name" value="RVT_1"/>
    <property type="match status" value="1"/>
</dbReference>
<protein>
    <submittedName>
        <fullName evidence="3">Reverse transcriptase</fullName>
    </submittedName>
</protein>
<dbReference type="GO" id="GO:0003964">
    <property type="term" value="F:RNA-directed DNA polymerase activity"/>
    <property type="evidence" value="ECO:0007669"/>
    <property type="project" value="UniProtKB-KW"/>
</dbReference>
<feature type="region of interest" description="Disordered" evidence="1">
    <location>
        <begin position="816"/>
        <end position="842"/>
    </location>
</feature>
<comment type="caution">
    <text evidence="3">The sequence shown here is derived from an EMBL/GenBank/DDBJ whole genome shotgun (WGS) entry which is preliminary data.</text>
</comment>
<dbReference type="EMBL" id="VXIT01000011">
    <property type="protein sequence ID" value="KAA6409153.1"/>
    <property type="molecule type" value="Genomic_DNA"/>
</dbReference>
<gene>
    <name evidence="3" type="ORF">FRX48_06706</name>
</gene>
<feature type="region of interest" description="Disordered" evidence="1">
    <location>
        <begin position="309"/>
        <end position="342"/>
    </location>
</feature>
<sequence>MAENRDFANGKAKDGKPKKTVQWSYIGAFVVSVKELAERVLNQPGTAQITADLGALVRRMDLVEQNTTITKKLLETPVDRSPYASATTGYRNTRLVGAGGCQAMPPPSAASFPSTFAAQNTQGSRIDLSTRNDRRVVVELDPTYIDHYRTLTPSALRGRVASHIHASTDPNIASLQVAAAKQLRSGDLAIYTQTVAEKEAFKVVATTYGVIAHGIPANSIRMDDQKQTIARIQAENYKIGDEKDIPISYVGWLCVPKRAAGSMVVEFTDAEQANVAVQTGLIWDSKYKKTELYDRACQIQEGMLYKRQSSYPAPANGPSPDLAQRPRRLSERPTELAEKRVEAAAADPKGLCKLAKWAKSRGTASQAFTPALQQPDGTSASGPEEKAELLHAASFPTPPEADLSDIESYEYPEPLQMPLIAEQELNNAVLQAPGSKALGPDGISTCILHLVLPHILPQLLPLCNQCLKSGIHLKAFKCSTTVALRKPNKGDCRLANAYRSVAFLNTLGESYGVSDGEENELDGRGLSTAAKNTSGRTEGGVKRARSINPHGGNSDTPVTSLLMLDVSGAFDNVSNQRLLPNLKKRHTPMELASWIESFLKGRTSTLRLPEYESEPFSIHTGIPQGSPLSPIFYLFYNADLLDMGSRSDLKATAVSWIDDVGFTVTGASAAANSQILRTLHTGAEAWASKHASVFAPAKYELIHFTNKPGDHDTSAELVLKTNRVSHSRTCRVLGVILDSQLDFETHIRHIEAKATTSLGGLAAIAGSTWGFGLKDLRRLYISVVPQILYCCSAWYVADQARGTVMRRQRTLQKLTAIQQRSPSTPSAPQLPFSSGAPPPAPC</sequence>
<proteinExistence type="predicted"/>
<feature type="compositionally biased region" description="Basic and acidic residues" evidence="1">
    <location>
        <begin position="328"/>
        <end position="342"/>
    </location>
</feature>
<dbReference type="InterPro" id="IPR000477">
    <property type="entry name" value="RT_dom"/>
</dbReference>